<organism evidence="2 3">
    <name type="scientific">Exophiala oligosperma</name>
    <dbReference type="NCBI Taxonomy" id="215243"/>
    <lineage>
        <taxon>Eukaryota</taxon>
        <taxon>Fungi</taxon>
        <taxon>Dikarya</taxon>
        <taxon>Ascomycota</taxon>
        <taxon>Pezizomycotina</taxon>
        <taxon>Eurotiomycetes</taxon>
        <taxon>Chaetothyriomycetidae</taxon>
        <taxon>Chaetothyriales</taxon>
        <taxon>Herpotrichiellaceae</taxon>
        <taxon>Exophiala</taxon>
    </lineage>
</organism>
<name>A0A0D2ADH9_9EURO</name>
<protein>
    <recommendedName>
        <fullName evidence="1">GST N-terminal domain-containing protein</fullName>
    </recommendedName>
</protein>
<dbReference type="PROSITE" id="PS50404">
    <property type="entry name" value="GST_NTER"/>
    <property type="match status" value="1"/>
</dbReference>
<gene>
    <name evidence="2" type="ORF">PV06_09252</name>
</gene>
<dbReference type="InterPro" id="IPR004045">
    <property type="entry name" value="Glutathione_S-Trfase_N"/>
</dbReference>
<dbReference type="EMBL" id="KN847341">
    <property type="protein sequence ID" value="KIW38271.1"/>
    <property type="molecule type" value="Genomic_DNA"/>
</dbReference>
<evidence type="ECO:0000313" key="2">
    <source>
        <dbReference type="EMBL" id="KIW38271.1"/>
    </source>
</evidence>
<dbReference type="OrthoDB" id="412788at2759"/>
<feature type="domain" description="GST N-terminal" evidence="1">
    <location>
        <begin position="8"/>
        <end position="101"/>
    </location>
</feature>
<dbReference type="InterPro" id="IPR036249">
    <property type="entry name" value="Thioredoxin-like_sf"/>
</dbReference>
<proteinExistence type="predicted"/>
<dbReference type="VEuPathDB" id="FungiDB:PV06_09252"/>
<dbReference type="HOGENOM" id="CLU_088985_0_0_1"/>
<dbReference type="Proteomes" id="UP000053342">
    <property type="component" value="Unassembled WGS sequence"/>
</dbReference>
<keyword evidence="3" id="KW-1185">Reference proteome</keyword>
<dbReference type="SUPFAM" id="SSF52833">
    <property type="entry name" value="Thioredoxin-like"/>
    <property type="match status" value="1"/>
</dbReference>
<dbReference type="Gene3D" id="3.40.30.10">
    <property type="entry name" value="Glutaredoxin"/>
    <property type="match status" value="1"/>
</dbReference>
<accession>A0A0D2ADH9</accession>
<evidence type="ECO:0000313" key="3">
    <source>
        <dbReference type="Proteomes" id="UP000053342"/>
    </source>
</evidence>
<dbReference type="AlphaFoldDB" id="A0A0D2ADH9"/>
<sequence>MAAASLMTDFQLYYHPYSICSLMALYTMSFYGQPKNGDSEMNVAMQVIDIYHEEQLAEHFLCNVNKLGQVPVLLTPAGQEGPITDSLEMTLYMASRYPSLIPSQYKEEIENFLTDLHALNYFSLSFPGRPQIAQKLVEAVQRRLDDPSISDRHRTAMEFKKTLFENDKVKGLMPSEIAKNETKVRELLEALHDRVADPQRRIFGENPTALDARLVPFIARMTEIGREKLIPEKLQQYCKWAMNGDDWMKMMNGRKGTMIPVSEM</sequence>
<dbReference type="RefSeq" id="XP_016258487.1">
    <property type="nucleotide sequence ID" value="XM_016410680.1"/>
</dbReference>
<dbReference type="GeneID" id="27361326"/>
<reference evidence="2 3" key="1">
    <citation type="submission" date="2015-01" db="EMBL/GenBank/DDBJ databases">
        <title>The Genome Sequence of Exophiala oligosperma CBS72588.</title>
        <authorList>
            <consortium name="The Broad Institute Genomics Platform"/>
            <person name="Cuomo C."/>
            <person name="de Hoog S."/>
            <person name="Gorbushina A."/>
            <person name="Stielow B."/>
            <person name="Teixiera M."/>
            <person name="Abouelleil A."/>
            <person name="Chapman S.B."/>
            <person name="Priest M."/>
            <person name="Young S.K."/>
            <person name="Wortman J."/>
            <person name="Nusbaum C."/>
            <person name="Birren B."/>
        </authorList>
    </citation>
    <scope>NUCLEOTIDE SEQUENCE [LARGE SCALE GENOMIC DNA]</scope>
    <source>
        <strain evidence="2 3">CBS 72588</strain>
    </source>
</reference>
<evidence type="ECO:0000259" key="1">
    <source>
        <dbReference type="PROSITE" id="PS50404"/>
    </source>
</evidence>